<accession>A0A6B0UKL1</accession>
<feature type="chain" id="PRO_5025622489" evidence="2">
    <location>
        <begin position="23"/>
        <end position="114"/>
    </location>
</feature>
<evidence type="ECO:0000256" key="2">
    <source>
        <dbReference type="SAM" id="SignalP"/>
    </source>
</evidence>
<evidence type="ECO:0000313" key="3">
    <source>
        <dbReference type="EMBL" id="MXU90319.1"/>
    </source>
</evidence>
<name>A0A6B0UKL1_IXORI</name>
<dbReference type="AlphaFoldDB" id="A0A6B0UKL1"/>
<feature type="compositionally biased region" description="Polar residues" evidence="1">
    <location>
        <begin position="46"/>
        <end position="62"/>
    </location>
</feature>
<feature type="signal peptide" evidence="2">
    <location>
        <begin position="1"/>
        <end position="22"/>
    </location>
</feature>
<proteinExistence type="predicted"/>
<protein>
    <submittedName>
        <fullName evidence="3">Putative secreted protein</fullName>
    </submittedName>
</protein>
<sequence length="114" mass="12371">MAKIINSLLLVTAIITFQGVISTSSKRDTYKSIPDLDYDDDDSKESTTPLTKTEATTITPSETIPAPSPNNTGTNEKPENKLGGSGNALRSNLIISRSTSFPFQTYFMQCSCTK</sequence>
<organism evidence="3">
    <name type="scientific">Ixodes ricinus</name>
    <name type="common">Common tick</name>
    <name type="synonym">Acarus ricinus</name>
    <dbReference type="NCBI Taxonomy" id="34613"/>
    <lineage>
        <taxon>Eukaryota</taxon>
        <taxon>Metazoa</taxon>
        <taxon>Ecdysozoa</taxon>
        <taxon>Arthropoda</taxon>
        <taxon>Chelicerata</taxon>
        <taxon>Arachnida</taxon>
        <taxon>Acari</taxon>
        <taxon>Parasitiformes</taxon>
        <taxon>Ixodida</taxon>
        <taxon>Ixodoidea</taxon>
        <taxon>Ixodidae</taxon>
        <taxon>Ixodinae</taxon>
        <taxon>Ixodes</taxon>
    </lineage>
</organism>
<keyword evidence="2" id="KW-0732">Signal</keyword>
<reference evidence="3" key="1">
    <citation type="submission" date="2019-12" db="EMBL/GenBank/DDBJ databases">
        <title>An insight into the sialome of adult female Ixodes ricinus ticks feeding for 6 days.</title>
        <authorList>
            <person name="Perner J."/>
            <person name="Ribeiro J.M.C."/>
        </authorList>
    </citation>
    <scope>NUCLEOTIDE SEQUENCE</scope>
    <source>
        <strain evidence="3">Semi-engorged</strain>
        <tissue evidence="3">Salivary glands</tissue>
    </source>
</reference>
<feature type="region of interest" description="Disordered" evidence="1">
    <location>
        <begin position="23"/>
        <end position="88"/>
    </location>
</feature>
<evidence type="ECO:0000256" key="1">
    <source>
        <dbReference type="SAM" id="MobiDB-lite"/>
    </source>
</evidence>
<dbReference type="EMBL" id="GIFC01008236">
    <property type="protein sequence ID" value="MXU90319.1"/>
    <property type="molecule type" value="Transcribed_RNA"/>
</dbReference>